<dbReference type="AlphaFoldDB" id="C9LQ61"/>
<evidence type="ECO:0000313" key="2">
    <source>
        <dbReference type="Proteomes" id="UP000004736"/>
    </source>
</evidence>
<comment type="caution">
    <text evidence="1">The sequence shown here is derived from an EMBL/GenBank/DDBJ whole genome shotgun (WGS) entry which is preliminary data.</text>
</comment>
<accession>C9LQ61</accession>
<proteinExistence type="predicted"/>
<dbReference type="HOGENOM" id="CLU_3308624_0_0_9"/>
<protein>
    <submittedName>
        <fullName evidence="1">Uncharacterized protein</fullName>
    </submittedName>
</protein>
<sequence length="39" mass="4976">MFTELRRFFLHKDFLERFCRARKRLFSFGEKYKGEIKIM</sequence>
<keyword evidence="2" id="KW-1185">Reference proteome</keyword>
<reference evidence="1" key="1">
    <citation type="submission" date="2009-09" db="EMBL/GenBank/DDBJ databases">
        <authorList>
            <person name="Weinstock G."/>
            <person name="Sodergren E."/>
            <person name="Clifton S."/>
            <person name="Fulton L."/>
            <person name="Fulton B."/>
            <person name="Courtney L."/>
            <person name="Fronick C."/>
            <person name="Harrison M."/>
            <person name="Strong C."/>
            <person name="Farmer C."/>
            <person name="Delahaunty K."/>
            <person name="Markovic C."/>
            <person name="Hall O."/>
            <person name="Minx P."/>
            <person name="Tomlinson C."/>
            <person name="Mitreva M."/>
            <person name="Nelson J."/>
            <person name="Hou S."/>
            <person name="Wollam A."/>
            <person name="Pepin K.H."/>
            <person name="Johnson M."/>
            <person name="Bhonagiri V."/>
            <person name="Nash W.E."/>
            <person name="Warren W."/>
            <person name="Chinwalla A."/>
            <person name="Mardis E.R."/>
            <person name="Wilson R.K."/>
        </authorList>
    </citation>
    <scope>NUCLEOTIDE SEQUENCE [LARGE SCALE GENOMIC DNA]</scope>
    <source>
        <strain evidence="1">DSM 15470</strain>
    </source>
</reference>
<dbReference type="STRING" id="592028.GCWU000321_01693"/>
<evidence type="ECO:0000313" key="1">
    <source>
        <dbReference type="EMBL" id="EEW97697.1"/>
    </source>
</evidence>
<gene>
    <name evidence="1" type="ORF">GCWU000321_01693</name>
</gene>
<name>C9LQ61_9FIRM</name>
<organism evidence="1 2">
    <name type="scientific">Dialister invisus DSM 15470</name>
    <dbReference type="NCBI Taxonomy" id="592028"/>
    <lineage>
        <taxon>Bacteria</taxon>
        <taxon>Bacillati</taxon>
        <taxon>Bacillota</taxon>
        <taxon>Negativicutes</taxon>
        <taxon>Veillonellales</taxon>
        <taxon>Veillonellaceae</taxon>
        <taxon>Dialister</taxon>
    </lineage>
</organism>
<dbReference type="Proteomes" id="UP000004736">
    <property type="component" value="Unassembled WGS sequence"/>
</dbReference>
<dbReference type="EMBL" id="ACIM02000001">
    <property type="protein sequence ID" value="EEW97697.1"/>
    <property type="molecule type" value="Genomic_DNA"/>
</dbReference>